<dbReference type="SUPFAM" id="SSF56300">
    <property type="entry name" value="Metallo-dependent phosphatases"/>
    <property type="match status" value="1"/>
</dbReference>
<name>A0A8H6XGJ0_9AGAR</name>
<evidence type="ECO:0000259" key="2">
    <source>
        <dbReference type="Pfam" id="PF00149"/>
    </source>
</evidence>
<dbReference type="OrthoDB" id="783096at2759"/>
<dbReference type="GO" id="GO:0016788">
    <property type="term" value="F:hydrolase activity, acting on ester bonds"/>
    <property type="evidence" value="ECO:0007669"/>
    <property type="project" value="TreeGrafter"/>
</dbReference>
<feature type="chain" id="PRO_5034644924" evidence="1">
    <location>
        <begin position="21"/>
        <end position="419"/>
    </location>
</feature>
<comment type="caution">
    <text evidence="3">The sequence shown here is derived from an EMBL/GenBank/DDBJ whole genome shotgun (WGS) entry which is preliminary data.</text>
</comment>
<dbReference type="EMBL" id="JACAZI010000019">
    <property type="protein sequence ID" value="KAF7340304.1"/>
    <property type="molecule type" value="Genomic_DNA"/>
</dbReference>
<feature type="domain" description="Calcineurin-like phosphoesterase" evidence="2">
    <location>
        <begin position="53"/>
        <end position="144"/>
    </location>
</feature>
<dbReference type="AlphaFoldDB" id="A0A8H6XGJ0"/>
<dbReference type="InterPro" id="IPR004843">
    <property type="entry name" value="Calcineurin-like_PHP"/>
</dbReference>
<organism evidence="3 4">
    <name type="scientific">Mycena venus</name>
    <dbReference type="NCBI Taxonomy" id="2733690"/>
    <lineage>
        <taxon>Eukaryota</taxon>
        <taxon>Fungi</taxon>
        <taxon>Dikarya</taxon>
        <taxon>Basidiomycota</taxon>
        <taxon>Agaricomycotina</taxon>
        <taxon>Agaricomycetes</taxon>
        <taxon>Agaricomycetidae</taxon>
        <taxon>Agaricales</taxon>
        <taxon>Marasmiineae</taxon>
        <taxon>Mycenaceae</taxon>
        <taxon>Mycena</taxon>
    </lineage>
</organism>
<keyword evidence="4" id="KW-1185">Reference proteome</keyword>
<dbReference type="InterPro" id="IPR029052">
    <property type="entry name" value="Metallo-depent_PP-like"/>
</dbReference>
<dbReference type="Proteomes" id="UP000620124">
    <property type="component" value="Unassembled WGS sequence"/>
</dbReference>
<gene>
    <name evidence="3" type="ORF">MVEN_01949500</name>
</gene>
<keyword evidence="1" id="KW-0732">Signal</keyword>
<protein>
    <submittedName>
        <fullName evidence="3">Metallo-dependent phosphatase</fullName>
    </submittedName>
</protein>
<sequence>MFRPIRTVLFTLWAVETAFSVPLQYPLTPVPLRLLDPYPDKPRLTFRPDGMFKLTIFSDLHFGENPNDGVGVVKDANSTRLMRAILQDERPDYVVFNGDLITGDYTFRENSTLLIDQIMAPLLEAQVLFSSTHGNHDNHVNITHLEEIAREQKIAPNLSYTRTAPTGVGGVGGPGNYWVPIYTNANDAAPALVLWFFDSRGGVSPSGTPLPDWVDASVAPWITRETALMDTAWGTTPRGALAFVHIAPHAIQAVQPPSNSSIDLGLNDDPLGGGSVQDSNNIVEEETFTDSQITQDYLRNARDAPFFAALGTIPNLYAVISGHAHGNEWCARTRGVQFCFNKHSGYGGYDKPGWGHGVRNVLFNFSSSPSSEDNVDVDNLRSESEVSVKSTRVETWIRLEEGKTRARANLVLNGNRNGV</sequence>
<feature type="signal peptide" evidence="1">
    <location>
        <begin position="1"/>
        <end position="20"/>
    </location>
</feature>
<evidence type="ECO:0000313" key="3">
    <source>
        <dbReference type="EMBL" id="KAF7340304.1"/>
    </source>
</evidence>
<evidence type="ECO:0000256" key="1">
    <source>
        <dbReference type="SAM" id="SignalP"/>
    </source>
</evidence>
<proteinExistence type="predicted"/>
<reference evidence="3" key="1">
    <citation type="submission" date="2020-05" db="EMBL/GenBank/DDBJ databases">
        <title>Mycena genomes resolve the evolution of fungal bioluminescence.</title>
        <authorList>
            <person name="Tsai I.J."/>
        </authorList>
    </citation>
    <scope>NUCLEOTIDE SEQUENCE</scope>
    <source>
        <strain evidence="3">CCC161011</strain>
    </source>
</reference>
<dbReference type="PANTHER" id="PTHR32440:SF11">
    <property type="entry name" value="METALLOPHOSPHOESTERASE DOMAIN-CONTAINING PROTEIN"/>
    <property type="match status" value="1"/>
</dbReference>
<dbReference type="GO" id="GO:0005737">
    <property type="term" value="C:cytoplasm"/>
    <property type="evidence" value="ECO:0007669"/>
    <property type="project" value="TreeGrafter"/>
</dbReference>
<dbReference type="PANTHER" id="PTHR32440">
    <property type="entry name" value="PHOSPHATASE DCR2-RELATED-RELATED"/>
    <property type="match status" value="1"/>
</dbReference>
<dbReference type="Pfam" id="PF00149">
    <property type="entry name" value="Metallophos"/>
    <property type="match status" value="1"/>
</dbReference>
<accession>A0A8H6XGJ0</accession>
<evidence type="ECO:0000313" key="4">
    <source>
        <dbReference type="Proteomes" id="UP000620124"/>
    </source>
</evidence>
<dbReference type="Gene3D" id="3.60.21.10">
    <property type="match status" value="1"/>
</dbReference>
<dbReference type="CDD" id="cd07383">
    <property type="entry name" value="MPP_Dcr2"/>
    <property type="match status" value="1"/>
</dbReference>